<feature type="region of interest" description="Disordered" evidence="1">
    <location>
        <begin position="1"/>
        <end position="65"/>
    </location>
</feature>
<evidence type="ECO:0000313" key="2">
    <source>
        <dbReference type="EMBL" id="PWZ55962.1"/>
    </source>
</evidence>
<reference evidence="2" key="1">
    <citation type="journal article" date="2018" name="Nat. Genet.">
        <title>Extensive intraspecific gene order and gene structural variations between Mo17 and other maize genomes.</title>
        <authorList>
            <person name="Sun S."/>
            <person name="Zhou Y."/>
            <person name="Chen J."/>
            <person name="Shi J."/>
            <person name="Zhao H."/>
            <person name="Zhao H."/>
            <person name="Song W."/>
            <person name="Zhang M."/>
            <person name="Cui Y."/>
            <person name="Dong X."/>
            <person name="Liu H."/>
            <person name="Ma X."/>
            <person name="Jiao Y."/>
            <person name="Wang B."/>
            <person name="Wei X."/>
            <person name="Stein J.C."/>
            <person name="Glaubitz J.C."/>
            <person name="Lu F."/>
            <person name="Yu G."/>
            <person name="Liang C."/>
            <person name="Fengler K."/>
            <person name="Li B."/>
            <person name="Rafalski A."/>
            <person name="Schnable P.S."/>
            <person name="Ware D.H."/>
            <person name="Buckler E.S."/>
            <person name="Lai J."/>
        </authorList>
    </citation>
    <scope>NUCLEOTIDE SEQUENCE [LARGE SCALE GENOMIC DNA]</scope>
    <source>
        <tissue evidence="2">Seedling</tissue>
    </source>
</reference>
<organism evidence="2">
    <name type="scientific">Zea mays</name>
    <name type="common">Maize</name>
    <dbReference type="NCBI Taxonomy" id="4577"/>
    <lineage>
        <taxon>Eukaryota</taxon>
        <taxon>Viridiplantae</taxon>
        <taxon>Streptophyta</taxon>
        <taxon>Embryophyta</taxon>
        <taxon>Tracheophyta</taxon>
        <taxon>Spermatophyta</taxon>
        <taxon>Magnoliopsida</taxon>
        <taxon>Liliopsida</taxon>
        <taxon>Poales</taxon>
        <taxon>Poaceae</taxon>
        <taxon>PACMAD clade</taxon>
        <taxon>Panicoideae</taxon>
        <taxon>Andropogonodae</taxon>
        <taxon>Andropogoneae</taxon>
        <taxon>Tripsacinae</taxon>
        <taxon>Zea</taxon>
    </lineage>
</organism>
<dbReference type="Proteomes" id="UP000251960">
    <property type="component" value="Chromosome 1"/>
</dbReference>
<accession>A0A317YE42</accession>
<dbReference type="EMBL" id="NCVQ01000001">
    <property type="protein sequence ID" value="PWZ55962.1"/>
    <property type="molecule type" value="Genomic_DNA"/>
</dbReference>
<comment type="caution">
    <text evidence="2">The sequence shown here is derived from an EMBL/GenBank/DDBJ whole genome shotgun (WGS) entry which is preliminary data.</text>
</comment>
<feature type="compositionally biased region" description="Acidic residues" evidence="1">
    <location>
        <begin position="50"/>
        <end position="64"/>
    </location>
</feature>
<protein>
    <submittedName>
        <fullName evidence="2">Uncharacterized protein</fullName>
    </submittedName>
</protein>
<dbReference type="AlphaFoldDB" id="A0A317YE42"/>
<name>A0A317YE42_MAIZE</name>
<sequence>MKNGSIASLFRKHEEKIASRAPPNPPPNIDEELSTLVDVVDDGPTALSEEPIEDEEPTEDEEELSPVYDVDSLENDLGLRVTISSFEVND</sequence>
<proteinExistence type="predicted"/>
<evidence type="ECO:0000256" key="1">
    <source>
        <dbReference type="SAM" id="MobiDB-lite"/>
    </source>
</evidence>
<gene>
    <name evidence="2" type="ORF">Zm00014a_039329</name>
</gene>